<gene>
    <name evidence="3" type="ORF">CLV98_109142</name>
</gene>
<evidence type="ECO:0000313" key="4">
    <source>
        <dbReference type="Proteomes" id="UP000245880"/>
    </source>
</evidence>
<protein>
    <recommendedName>
        <fullName evidence="2">DUF6265 domain-containing protein</fullName>
    </recommendedName>
</protein>
<evidence type="ECO:0000259" key="2">
    <source>
        <dbReference type="Pfam" id="PF19780"/>
    </source>
</evidence>
<dbReference type="EMBL" id="QGDT01000009">
    <property type="protein sequence ID" value="PWJ57033.1"/>
    <property type="molecule type" value="Genomic_DNA"/>
</dbReference>
<name>A0A316AH44_9BACT</name>
<proteinExistence type="predicted"/>
<evidence type="ECO:0000256" key="1">
    <source>
        <dbReference type="SAM" id="SignalP"/>
    </source>
</evidence>
<feature type="signal peptide" evidence="1">
    <location>
        <begin position="1"/>
        <end position="27"/>
    </location>
</feature>
<accession>A0A316AH44</accession>
<dbReference type="AlphaFoldDB" id="A0A316AH44"/>
<sequence length="171" mass="19224">MIRLKKCPLILVIGLALLTITSSNLLAQSSKTGSLEDLSFLSGQWRGEFSGGPIDGGWTSPMGDNIVGYLRMMKDGKATLYEIFAFEQTENGPVARVKHFKPGMISLEEMEVSDTYRFIEAGKNTALFEKNDGSVRILYELRKKNQLVFQKGLLENGTWVYKDLFIFKKLS</sequence>
<dbReference type="RefSeq" id="WP_109675925.1">
    <property type="nucleotide sequence ID" value="NZ_QGDT01000009.1"/>
</dbReference>
<dbReference type="OrthoDB" id="7567258at2"/>
<dbReference type="InterPro" id="IPR046232">
    <property type="entry name" value="DUF6265"/>
</dbReference>
<comment type="caution">
    <text evidence="3">The sequence shown here is derived from an EMBL/GenBank/DDBJ whole genome shotgun (WGS) entry which is preliminary data.</text>
</comment>
<feature type="domain" description="DUF6265" evidence="2">
    <location>
        <begin position="39"/>
        <end position="149"/>
    </location>
</feature>
<keyword evidence="1" id="KW-0732">Signal</keyword>
<feature type="chain" id="PRO_5016247639" description="DUF6265 domain-containing protein" evidence="1">
    <location>
        <begin position="28"/>
        <end position="171"/>
    </location>
</feature>
<organism evidence="3 4">
    <name type="scientific">Dyadobacter jejuensis</name>
    <dbReference type="NCBI Taxonomy" id="1082580"/>
    <lineage>
        <taxon>Bacteria</taxon>
        <taxon>Pseudomonadati</taxon>
        <taxon>Bacteroidota</taxon>
        <taxon>Cytophagia</taxon>
        <taxon>Cytophagales</taxon>
        <taxon>Spirosomataceae</taxon>
        <taxon>Dyadobacter</taxon>
    </lineage>
</organism>
<reference evidence="3 4" key="1">
    <citation type="submission" date="2018-03" db="EMBL/GenBank/DDBJ databases">
        <title>Genomic Encyclopedia of Archaeal and Bacterial Type Strains, Phase II (KMG-II): from individual species to whole genera.</title>
        <authorList>
            <person name="Goeker M."/>
        </authorList>
    </citation>
    <scope>NUCLEOTIDE SEQUENCE [LARGE SCALE GENOMIC DNA]</scope>
    <source>
        <strain evidence="3 4">DSM 100346</strain>
    </source>
</reference>
<keyword evidence="4" id="KW-1185">Reference proteome</keyword>
<evidence type="ECO:0000313" key="3">
    <source>
        <dbReference type="EMBL" id="PWJ57033.1"/>
    </source>
</evidence>
<dbReference type="Proteomes" id="UP000245880">
    <property type="component" value="Unassembled WGS sequence"/>
</dbReference>
<dbReference type="Pfam" id="PF19780">
    <property type="entry name" value="DUF6265"/>
    <property type="match status" value="1"/>
</dbReference>